<proteinExistence type="predicted"/>
<dbReference type="AlphaFoldDB" id="A0A1R3R6P3"/>
<dbReference type="OrthoDB" id="10339468at2759"/>
<gene>
    <name evidence="1" type="ORF">ASPCADRAFT_135410</name>
</gene>
<dbReference type="Proteomes" id="UP000188318">
    <property type="component" value="Unassembled WGS sequence"/>
</dbReference>
<organism evidence="1 2">
    <name type="scientific">Aspergillus carbonarius (strain ITEM 5010)</name>
    <dbReference type="NCBI Taxonomy" id="602072"/>
    <lineage>
        <taxon>Eukaryota</taxon>
        <taxon>Fungi</taxon>
        <taxon>Dikarya</taxon>
        <taxon>Ascomycota</taxon>
        <taxon>Pezizomycotina</taxon>
        <taxon>Eurotiomycetes</taxon>
        <taxon>Eurotiomycetidae</taxon>
        <taxon>Eurotiales</taxon>
        <taxon>Aspergillaceae</taxon>
        <taxon>Aspergillus</taxon>
        <taxon>Aspergillus subgen. Circumdati</taxon>
    </lineage>
</organism>
<keyword evidence="2" id="KW-1185">Reference proteome</keyword>
<evidence type="ECO:0000313" key="2">
    <source>
        <dbReference type="Proteomes" id="UP000188318"/>
    </source>
</evidence>
<reference evidence="2" key="1">
    <citation type="journal article" date="2017" name="Genome Biol.">
        <title>Comparative genomics reveals high biological diversity and specific adaptations in the industrially and medically important fungal genus Aspergillus.</title>
        <authorList>
            <person name="de Vries R.P."/>
            <person name="Riley R."/>
            <person name="Wiebenga A."/>
            <person name="Aguilar-Osorio G."/>
            <person name="Amillis S."/>
            <person name="Uchima C.A."/>
            <person name="Anderluh G."/>
            <person name="Asadollahi M."/>
            <person name="Askin M."/>
            <person name="Barry K."/>
            <person name="Battaglia E."/>
            <person name="Bayram O."/>
            <person name="Benocci T."/>
            <person name="Braus-Stromeyer S.A."/>
            <person name="Caldana C."/>
            <person name="Canovas D."/>
            <person name="Cerqueira G.C."/>
            <person name="Chen F."/>
            <person name="Chen W."/>
            <person name="Choi C."/>
            <person name="Clum A."/>
            <person name="Dos Santos R.A."/>
            <person name="Damasio A.R."/>
            <person name="Diallinas G."/>
            <person name="Emri T."/>
            <person name="Fekete E."/>
            <person name="Flipphi M."/>
            <person name="Freyberg S."/>
            <person name="Gallo A."/>
            <person name="Gournas C."/>
            <person name="Habgood R."/>
            <person name="Hainaut M."/>
            <person name="Harispe M.L."/>
            <person name="Henrissat B."/>
            <person name="Hilden K.S."/>
            <person name="Hope R."/>
            <person name="Hossain A."/>
            <person name="Karabika E."/>
            <person name="Karaffa L."/>
            <person name="Karanyi Z."/>
            <person name="Krasevec N."/>
            <person name="Kuo A."/>
            <person name="Kusch H."/>
            <person name="LaButti K."/>
            <person name="Lagendijk E.L."/>
            <person name="Lapidus A."/>
            <person name="Levasseur A."/>
            <person name="Lindquist E."/>
            <person name="Lipzen A."/>
            <person name="Logrieco A.F."/>
            <person name="MacCabe A."/>
            <person name="Maekelae M.R."/>
            <person name="Malavazi I."/>
            <person name="Melin P."/>
            <person name="Meyer V."/>
            <person name="Mielnichuk N."/>
            <person name="Miskei M."/>
            <person name="Molnar A.P."/>
            <person name="Mule G."/>
            <person name="Ngan C.Y."/>
            <person name="Orejas M."/>
            <person name="Orosz E."/>
            <person name="Ouedraogo J.P."/>
            <person name="Overkamp K.M."/>
            <person name="Park H.-S."/>
            <person name="Perrone G."/>
            <person name="Piumi F."/>
            <person name="Punt P.J."/>
            <person name="Ram A.F."/>
            <person name="Ramon A."/>
            <person name="Rauscher S."/>
            <person name="Record E."/>
            <person name="Riano-Pachon D.M."/>
            <person name="Robert V."/>
            <person name="Roehrig J."/>
            <person name="Ruller R."/>
            <person name="Salamov A."/>
            <person name="Salih N.S."/>
            <person name="Samson R.A."/>
            <person name="Sandor E."/>
            <person name="Sanguinetti M."/>
            <person name="Schuetze T."/>
            <person name="Sepcic K."/>
            <person name="Shelest E."/>
            <person name="Sherlock G."/>
            <person name="Sophianopoulou V."/>
            <person name="Squina F.M."/>
            <person name="Sun H."/>
            <person name="Susca A."/>
            <person name="Todd R.B."/>
            <person name="Tsang A."/>
            <person name="Unkles S.E."/>
            <person name="van de Wiele N."/>
            <person name="van Rossen-Uffink D."/>
            <person name="Oliveira J.V."/>
            <person name="Vesth T.C."/>
            <person name="Visser J."/>
            <person name="Yu J.-H."/>
            <person name="Zhou M."/>
            <person name="Andersen M.R."/>
            <person name="Archer D.B."/>
            <person name="Baker S.E."/>
            <person name="Benoit I."/>
            <person name="Brakhage A.A."/>
            <person name="Braus G.H."/>
            <person name="Fischer R."/>
            <person name="Frisvad J.C."/>
            <person name="Goldman G.H."/>
            <person name="Houbraken J."/>
            <person name="Oakley B."/>
            <person name="Pocsi I."/>
            <person name="Scazzocchio C."/>
            <person name="Seiboth B."/>
            <person name="vanKuyk P.A."/>
            <person name="Wortman J."/>
            <person name="Dyer P.S."/>
            <person name="Grigoriev I.V."/>
        </authorList>
    </citation>
    <scope>NUCLEOTIDE SEQUENCE [LARGE SCALE GENOMIC DNA]</scope>
    <source>
        <strain evidence="2">ITEM 5010</strain>
    </source>
</reference>
<accession>A0A1R3R6P3</accession>
<dbReference type="VEuPathDB" id="FungiDB:ASPCADRAFT_135410"/>
<evidence type="ECO:0000313" key="1">
    <source>
        <dbReference type="EMBL" id="OOF90148.1"/>
    </source>
</evidence>
<protein>
    <submittedName>
        <fullName evidence="1">Uncharacterized protein</fullName>
    </submittedName>
</protein>
<name>A0A1R3R6P3_ASPC5</name>
<dbReference type="EMBL" id="KV907581">
    <property type="protein sequence ID" value="OOF90148.1"/>
    <property type="molecule type" value="Genomic_DNA"/>
</dbReference>
<sequence>MVTEERSSPSARNRGSAWRVNIGVQASVGPWSQFPGSIHWNKIGHSGSFDVQTNMGSPFDSDAAWLLHARPRGPQFST</sequence>